<reference evidence="3 4" key="1">
    <citation type="submission" date="2016-09" db="EMBL/GenBank/DDBJ databases">
        <authorList>
            <consortium name="Pathogen Informatics"/>
        </authorList>
    </citation>
    <scope>NUCLEOTIDE SEQUENCE [LARGE SCALE GENOMIC DNA]</scope>
</reference>
<name>A0A2P9DFS7_PLARE</name>
<evidence type="ECO:0000313" key="3">
    <source>
        <dbReference type="EMBL" id="SOV79858.1"/>
    </source>
</evidence>
<dbReference type="EMBL" id="LT969573">
    <property type="protein sequence ID" value="SOV79858.1"/>
    <property type="molecule type" value="Genomic_DNA"/>
</dbReference>
<sequence length="1776" mass="211743">MYKNYTGKDSNNCYVLEAREKNGEDNIYVSDDKNQLNLLTSHNEVINKNVENYSFDDMVNKDDFIYHEDVNNLIETKNKNVNTYKEKENNLIINRDTKDVHNNFYDEEREIQVFIDISKLLKSKEENDGNNGEDIYNDVYDININKIKNITIYPNVILNENNNNNKIINDNNKIINDNNNNNNNNKINDNNNNNKMINHNNNNKIINHNNNNNYYYNNHYDETHLSYGSIPYEKKERNVDILHDLNNISYEYFYKDTYINEHEHTKINPPHEDVDFFSTPKEKTANVHISSNNNNDDNNNDDNNNDDNNNDDNNNDDNNNDDNNNVDNNNNYYYDNNDYNNNNIFVELTKTVHEQNNKNQVNLDSTINSFQNKKEETTNLFKSSCNKINNFYSTSNNTNRCISNYIKYNIDNSFIKNEKNKKPFFFFDDDKDKVLLEKNILESYNHLNDHKNKYDQNITRIINDKSSNFFNYIYNIESNKEDIKCNLKNSCYVYEKHKIEEELSTCLDNNISLDTFNYLYKTYNEDTCNIYDSNEQKSSFLKKHILQETQMTIQKNEKYNNSIQQQQKKQEQQQKKHNNIRNHVNYNMERVQDVEPYKGTVQKDEQSFLNNIGTNFYRDKKIEEINDIKNIHVNNNDINNNTCTSINMDIQKFCLENIKECIEKNNNHPYSIISYKQNIFNNNDNNNNNNNMIKIDSSHMKHNKTQTLYDYLNKQEDTMSSNLCTSIINYNDNKEIKEVDKVEHTMGNLERCTKKNFSVNKEKDDVERSDFMYKQCNKENENENENENIKYEHNKNNNNINIVDEKNDFFHSFIYHNNSGTSPDNKTYYRKHCTHTHCYNNINNDHVCREDLCSDEKTKDLMYVLKNQVLKKNMRNDEKIREFFFFYEHMNNKNVGEQHHKGNEKDDIHMNNIQQSVYYKEDENRSGDNYNVMNDERSKIGSTYMEPTIFLTDNNIDNDNDNNNNKDDDNNNNNNNDDDNIIKNEYINNYILECIFNDKNLDNNYNIYDNINDMNKVHTFDSIELFKDNKNKSLYKEDLCDHNDIFRDNKNLLQSFQDNFEKTNFLRKDKIFIDNTKRNKIINMNHMNGDDINHDVNGDDINHDVNGDDINHDVNCDDVNHDVNCDDVNHDVNCDDVNHDVNCDDVNHDVNGDHFNHDVNGDHINHDVNFDDMNHDVNGDHINHDVNGDDVNNMLQKYLERQKKRGNIFESLNSFIYNFKNNNNININSSNISSTYNLHKRINDTNNINDIKPYEHNKHISNTRVNNMINKKDIYDDMNNCRKWVKKETMRKKNESIRLFSYNDQKEKKKKKNEKDIKNDDHNVDNNKCYYYYLMDPFMPTYPKNDMVKKEEKIHAAKNNNVQNNTIKYNKEQKKKDPNHVDGDNIILTMIWNINNISLLTGSKNNFVVSPEFQTNTKIKEFFILFNMNNQNVVQNKNCVDYYIDILFSYTGFCDIIFSVTCGIYRKKYTCYNISTIPWFGYKNWGVLKNCMKKDMVSIRIDIHDIKEKNEIKEIYLNNIISQIKDKKDNTKNVNLSHDNQNDNKDSNNVFINQDKNLYQHNILYNKEQIKNNIIYIDDNIKKKKKESNHMSIKKKNIYEKKDNNYIFDINKNIIHQHNKMDSILQSNKMNYINNNNKANFQEINNLKNKQNIYSFECKINKNINHRKENTTKNDILNNNINNNNNNIYSNNINNDHFKNNVSLDNHNFSYNINKHFHKHVFLHPTQKHLSSGKNNNNILNNQYQINTKEDIQGEHTYYTSLYGYNTLECKIKREN</sequence>
<organism evidence="3 4">
    <name type="scientific">Plasmodium reichenowi</name>
    <dbReference type="NCBI Taxonomy" id="5854"/>
    <lineage>
        <taxon>Eukaryota</taxon>
        <taxon>Sar</taxon>
        <taxon>Alveolata</taxon>
        <taxon>Apicomplexa</taxon>
        <taxon>Aconoidasida</taxon>
        <taxon>Haemosporida</taxon>
        <taxon>Plasmodiidae</taxon>
        <taxon>Plasmodium</taxon>
        <taxon>Plasmodium (Laverania)</taxon>
    </lineage>
</organism>
<protein>
    <submittedName>
        <fullName evidence="3">Uncharacterized protein</fullName>
    </submittedName>
</protein>
<evidence type="ECO:0000313" key="4">
    <source>
        <dbReference type="Proteomes" id="UP000240500"/>
    </source>
</evidence>
<feature type="region of interest" description="Disordered" evidence="2">
    <location>
        <begin position="1301"/>
        <end position="1320"/>
    </location>
</feature>
<evidence type="ECO:0000256" key="2">
    <source>
        <dbReference type="SAM" id="MobiDB-lite"/>
    </source>
</evidence>
<keyword evidence="1" id="KW-0175">Coiled coil</keyword>
<dbReference type="VEuPathDB" id="PlasmoDB:PRCDC_1026300"/>
<feature type="coiled-coil region" evidence="1">
    <location>
        <begin position="556"/>
        <end position="583"/>
    </location>
</feature>
<dbReference type="Proteomes" id="UP000240500">
    <property type="component" value="Chromosome 10"/>
</dbReference>
<dbReference type="VEuPathDB" id="PlasmoDB:PRG01_1025500"/>
<feature type="compositionally biased region" description="Low complexity" evidence="2">
    <location>
        <begin position="953"/>
        <end position="963"/>
    </location>
</feature>
<evidence type="ECO:0000256" key="1">
    <source>
        <dbReference type="SAM" id="Coils"/>
    </source>
</evidence>
<feature type="region of interest" description="Disordered" evidence="2">
    <location>
        <begin position="952"/>
        <end position="979"/>
    </location>
</feature>
<dbReference type="PANTHER" id="PTHR31804:SF2">
    <property type="entry name" value="CUE DOMAIN-CONTAINING PROTEIN-RELATED"/>
    <property type="match status" value="1"/>
</dbReference>
<proteinExistence type="predicted"/>
<dbReference type="OrthoDB" id="387726at2759"/>
<dbReference type="PANTHER" id="PTHR31804">
    <property type="entry name" value="MEDIATOR OF RNA POLYMERASE II TRANSCRIPTION SUBUNIT 15"/>
    <property type="match status" value="1"/>
</dbReference>
<gene>
    <name evidence="3" type="ORF">PRG01_1025500</name>
</gene>
<feature type="region of interest" description="Disordered" evidence="2">
    <location>
        <begin position="286"/>
        <end position="338"/>
    </location>
</feature>
<feature type="compositionally biased region" description="Acidic residues" evidence="2">
    <location>
        <begin position="298"/>
        <end position="320"/>
    </location>
</feature>
<feature type="compositionally biased region" description="Low complexity" evidence="2">
    <location>
        <begin position="321"/>
        <end position="338"/>
    </location>
</feature>
<accession>A0A2P9DFS7</accession>